<dbReference type="PANTHER" id="PTHR30627:SF2">
    <property type="entry name" value="PEPTIDOGLYCAN D,D-TRANSPEPTIDASE MRDA"/>
    <property type="match status" value="1"/>
</dbReference>
<evidence type="ECO:0000256" key="9">
    <source>
        <dbReference type="ARBA" id="ARBA00022960"/>
    </source>
</evidence>
<evidence type="ECO:0000259" key="17">
    <source>
        <dbReference type="Pfam" id="PF03717"/>
    </source>
</evidence>
<dbReference type="GO" id="GO:0071555">
    <property type="term" value="P:cell wall organization"/>
    <property type="evidence" value="ECO:0007669"/>
    <property type="project" value="UniProtKB-KW"/>
</dbReference>
<keyword evidence="19" id="KW-1185">Reference proteome</keyword>
<evidence type="ECO:0000256" key="3">
    <source>
        <dbReference type="ARBA" id="ARBA00007171"/>
    </source>
</evidence>
<keyword evidence="8" id="KW-0378">Hydrolase</keyword>
<dbReference type="InterPro" id="IPR005311">
    <property type="entry name" value="PBP_dimer"/>
</dbReference>
<comment type="caution">
    <text evidence="18">The sequence shown here is derived from an EMBL/GenBank/DDBJ whole genome shotgun (WGS) entry which is preliminary data.</text>
</comment>
<dbReference type="AlphaFoldDB" id="A0A0D8HLL3"/>
<dbReference type="OrthoDB" id="9766847at2"/>
<evidence type="ECO:0000313" key="18">
    <source>
        <dbReference type="EMBL" id="KJF18865.1"/>
    </source>
</evidence>
<dbReference type="Proteomes" id="UP000032360">
    <property type="component" value="Unassembled WGS sequence"/>
</dbReference>
<evidence type="ECO:0000313" key="19">
    <source>
        <dbReference type="Proteomes" id="UP000032360"/>
    </source>
</evidence>
<dbReference type="PANTHER" id="PTHR30627">
    <property type="entry name" value="PEPTIDOGLYCAN D,D-TRANSPEPTIDASE"/>
    <property type="match status" value="1"/>
</dbReference>
<dbReference type="GO" id="GO:0009002">
    <property type="term" value="F:serine-type D-Ala-D-Ala carboxypeptidase activity"/>
    <property type="evidence" value="ECO:0007669"/>
    <property type="project" value="InterPro"/>
</dbReference>
<dbReference type="PATRIC" id="fig|1280514.3.peg.370"/>
<keyword evidence="18" id="KW-0328">Glycosyltransferase</keyword>
<feature type="domain" description="Penicillin-binding protein transpeptidase" evidence="16">
    <location>
        <begin position="284"/>
        <end position="632"/>
    </location>
</feature>
<keyword evidence="10" id="KW-0573">Peptidoglycan synthesis</keyword>
<keyword evidence="6" id="KW-0645">Protease</keyword>
<dbReference type="GO" id="GO:0008658">
    <property type="term" value="F:penicillin binding"/>
    <property type="evidence" value="ECO:0007669"/>
    <property type="project" value="InterPro"/>
</dbReference>
<keyword evidence="9" id="KW-0133">Cell shape</keyword>
<keyword evidence="12 15" id="KW-0472">Membrane</keyword>
<name>A0A0D8HLL3_9ACTN</name>
<evidence type="ECO:0000256" key="11">
    <source>
        <dbReference type="ARBA" id="ARBA00022989"/>
    </source>
</evidence>
<feature type="transmembrane region" description="Helical" evidence="15">
    <location>
        <begin position="20"/>
        <end position="39"/>
    </location>
</feature>
<evidence type="ECO:0000256" key="8">
    <source>
        <dbReference type="ARBA" id="ARBA00022801"/>
    </source>
</evidence>
<dbReference type="EC" id="2.4.1.129" evidence="18"/>
<keyword evidence="18" id="KW-0808">Transferase</keyword>
<evidence type="ECO:0000256" key="15">
    <source>
        <dbReference type="SAM" id="Phobius"/>
    </source>
</evidence>
<dbReference type="Pfam" id="PF03717">
    <property type="entry name" value="PBP_dimer"/>
    <property type="match status" value="1"/>
</dbReference>
<feature type="region of interest" description="Disordered" evidence="14">
    <location>
        <begin position="668"/>
        <end position="697"/>
    </location>
</feature>
<dbReference type="Pfam" id="PF00905">
    <property type="entry name" value="Transpeptidase"/>
    <property type="match status" value="1"/>
</dbReference>
<dbReference type="GO" id="GO:0008360">
    <property type="term" value="P:regulation of cell shape"/>
    <property type="evidence" value="ECO:0007669"/>
    <property type="project" value="UniProtKB-KW"/>
</dbReference>
<keyword evidence="4" id="KW-1003">Cell membrane</keyword>
<dbReference type="NCBIfam" id="TIGR03423">
    <property type="entry name" value="pbp2_mrdA"/>
    <property type="match status" value="1"/>
</dbReference>
<dbReference type="InterPro" id="IPR012338">
    <property type="entry name" value="Beta-lactam/transpept-like"/>
</dbReference>
<dbReference type="STRING" id="1280514.AXFE_02700"/>
<evidence type="ECO:0000256" key="2">
    <source>
        <dbReference type="ARBA" id="ARBA00004236"/>
    </source>
</evidence>
<comment type="subcellular location">
    <subcellularLocation>
        <location evidence="2">Cell membrane</location>
    </subcellularLocation>
    <subcellularLocation>
        <location evidence="1">Membrane</location>
        <topology evidence="1">Single-pass membrane protein</topology>
    </subcellularLocation>
</comment>
<dbReference type="Gene3D" id="3.90.1310.10">
    <property type="entry name" value="Penicillin-binding protein 2a (Domain 2)"/>
    <property type="match status" value="1"/>
</dbReference>
<reference evidence="18 19" key="1">
    <citation type="submission" date="2015-01" db="EMBL/GenBank/DDBJ databases">
        <title>Draft genome of the acidophilic iron oxidizer Acidithrix ferrooxidans strain Py-F3.</title>
        <authorList>
            <person name="Poehlein A."/>
            <person name="Eisen S."/>
            <person name="Schloemann M."/>
            <person name="Johnson B.D."/>
            <person name="Daniel R."/>
            <person name="Muehling M."/>
        </authorList>
    </citation>
    <scope>NUCLEOTIDE SEQUENCE [LARGE SCALE GENOMIC DNA]</scope>
    <source>
        <strain evidence="18 19">Py-F3</strain>
    </source>
</reference>
<dbReference type="Gene3D" id="3.40.710.10">
    <property type="entry name" value="DD-peptidase/beta-lactamase superfamily"/>
    <property type="match status" value="1"/>
</dbReference>
<evidence type="ECO:0000256" key="6">
    <source>
        <dbReference type="ARBA" id="ARBA00022670"/>
    </source>
</evidence>
<dbReference type="GO" id="GO:0009252">
    <property type="term" value="P:peptidoglycan biosynthetic process"/>
    <property type="evidence" value="ECO:0007669"/>
    <property type="project" value="UniProtKB-KW"/>
</dbReference>
<evidence type="ECO:0000256" key="5">
    <source>
        <dbReference type="ARBA" id="ARBA00022519"/>
    </source>
</evidence>
<accession>A0A0D8HLL3</accession>
<evidence type="ECO:0000256" key="14">
    <source>
        <dbReference type="SAM" id="MobiDB-lite"/>
    </source>
</evidence>
<feature type="compositionally biased region" description="Low complexity" evidence="14">
    <location>
        <begin position="681"/>
        <end position="697"/>
    </location>
</feature>
<dbReference type="RefSeq" id="WP_052604096.1">
    <property type="nucleotide sequence ID" value="NZ_JXYS01000004.1"/>
</dbReference>
<dbReference type="GO" id="GO:0016757">
    <property type="term" value="F:glycosyltransferase activity"/>
    <property type="evidence" value="ECO:0007669"/>
    <property type="project" value="UniProtKB-KW"/>
</dbReference>
<evidence type="ECO:0000259" key="16">
    <source>
        <dbReference type="Pfam" id="PF00905"/>
    </source>
</evidence>
<sequence length="697" mass="73941">MSFFDSEEPGRGSLSDRRRIRAVGFAVFALFVALIARLYTLQVLQVSTYRSLATQNQVRSVVTSPPRGLIVDRNQNLLVGNQVVESLTVDQTIVTKSPWVLKNIATELGVPLANIQAAYNSPQQSPYAPVSVAYNVTKAQIIYIKEHPSLFPGVSSSLGTQRVYPEGTTASQVLGYVRQISASQLAQYAAAGYQAGDQIGQAGIEASYEKYLRGVPGKKTLQVNFAGKVVGTLANTPPKPGDNVVLNMDLNLQKAVESALSSQIAKLSHTYDPYRHQYFTNLSGAAVVENVNTGAIVAMASYPTYNPSVWVGNISQAAYNKITLPQYGDPTFNRAIAGEYTPGSTFKLATASAALSSGLISPYYYYNDTGIFNIPNCKVGSGLCSFHNSGFEHLGSINVTTALTASDDIFFYNLGYMFYANTQTYGTSPIQNMAAKYGWGSPTGVDLPGEARGLVDSPALRALLHKKYPKAYPYSSWYTADQLEMAFGQGETVITPIQMANAYATFANGGTRYVPQMVAGIVNQNGKVVKTFAPKVAAKVPLSAVDRAAMSAGFAGVISNPLGTAYGTFSGFPLSSYPLAGKTGTASVTGLEPNAWFVAYGPLPKPQYVVTVVVDHGGFGTSGAAPVVRTIFNYLRTHTIPPVTFGQPHIPAGATTYARYGIKTTPTATTSTTGVGGASKTGGSATAPATTTTTKKG</sequence>
<evidence type="ECO:0000256" key="10">
    <source>
        <dbReference type="ARBA" id="ARBA00022984"/>
    </source>
</evidence>
<keyword evidence="11 15" id="KW-1133">Transmembrane helix</keyword>
<dbReference type="EMBL" id="JXYS01000004">
    <property type="protein sequence ID" value="KJF18865.1"/>
    <property type="molecule type" value="Genomic_DNA"/>
</dbReference>
<proteinExistence type="inferred from homology"/>
<keyword evidence="7 15" id="KW-0812">Transmembrane</keyword>
<evidence type="ECO:0000256" key="4">
    <source>
        <dbReference type="ARBA" id="ARBA00022475"/>
    </source>
</evidence>
<organism evidence="18 19">
    <name type="scientific">Acidithrix ferrooxidans</name>
    <dbReference type="NCBI Taxonomy" id="1280514"/>
    <lineage>
        <taxon>Bacteria</taxon>
        <taxon>Bacillati</taxon>
        <taxon>Actinomycetota</taxon>
        <taxon>Acidimicrobiia</taxon>
        <taxon>Acidimicrobiales</taxon>
        <taxon>Acidimicrobiaceae</taxon>
        <taxon>Acidithrix</taxon>
    </lineage>
</organism>
<dbReference type="InterPro" id="IPR001460">
    <property type="entry name" value="PCN-bd_Tpept"/>
</dbReference>
<dbReference type="GO" id="GO:0006508">
    <property type="term" value="P:proteolysis"/>
    <property type="evidence" value="ECO:0007669"/>
    <property type="project" value="UniProtKB-KW"/>
</dbReference>
<evidence type="ECO:0000256" key="1">
    <source>
        <dbReference type="ARBA" id="ARBA00004167"/>
    </source>
</evidence>
<keyword evidence="5" id="KW-0997">Cell inner membrane</keyword>
<dbReference type="GO" id="GO:0071972">
    <property type="term" value="F:peptidoglycan L,D-transpeptidase activity"/>
    <property type="evidence" value="ECO:0007669"/>
    <property type="project" value="TreeGrafter"/>
</dbReference>
<protein>
    <submittedName>
        <fullName evidence="18">Penicillin-binding protein PbpB</fullName>
        <ecNumber evidence="18">2.4.1.129</ecNumber>
    </submittedName>
</protein>
<dbReference type="InterPro" id="IPR050515">
    <property type="entry name" value="Beta-lactam/transpept"/>
</dbReference>
<dbReference type="InterPro" id="IPR036138">
    <property type="entry name" value="PBP_dimer_sf"/>
</dbReference>
<dbReference type="SUPFAM" id="SSF56601">
    <property type="entry name" value="beta-lactamase/transpeptidase-like"/>
    <property type="match status" value="1"/>
</dbReference>
<dbReference type="SUPFAM" id="SSF56519">
    <property type="entry name" value="Penicillin binding protein dimerisation domain"/>
    <property type="match status" value="1"/>
</dbReference>
<comment type="similarity">
    <text evidence="3">Belongs to the transpeptidase family.</text>
</comment>
<dbReference type="GO" id="GO:0005886">
    <property type="term" value="C:plasma membrane"/>
    <property type="evidence" value="ECO:0007669"/>
    <property type="project" value="UniProtKB-SubCell"/>
</dbReference>
<dbReference type="InterPro" id="IPR017790">
    <property type="entry name" value="Penicillin-binding_protein_2"/>
</dbReference>
<evidence type="ECO:0000256" key="12">
    <source>
        <dbReference type="ARBA" id="ARBA00023136"/>
    </source>
</evidence>
<keyword evidence="13" id="KW-0961">Cell wall biogenesis/degradation</keyword>
<evidence type="ECO:0000256" key="13">
    <source>
        <dbReference type="ARBA" id="ARBA00023316"/>
    </source>
</evidence>
<evidence type="ECO:0000256" key="7">
    <source>
        <dbReference type="ARBA" id="ARBA00022692"/>
    </source>
</evidence>
<feature type="domain" description="Penicillin-binding protein dimerisation" evidence="17">
    <location>
        <begin position="63"/>
        <end position="232"/>
    </location>
</feature>
<gene>
    <name evidence="18" type="primary">pbpB2</name>
    <name evidence="18" type="ORF">AXFE_02700</name>
</gene>